<dbReference type="EMBL" id="CP020953">
    <property type="protein sequence ID" value="AWI06421.1"/>
    <property type="molecule type" value="Genomic_DNA"/>
</dbReference>
<feature type="transmembrane region" description="Helical" evidence="1">
    <location>
        <begin position="56"/>
        <end position="77"/>
    </location>
</feature>
<dbReference type="AlphaFoldDB" id="A0A2U8DVD8"/>
<keyword evidence="1" id="KW-0812">Transmembrane</keyword>
<feature type="transmembrane region" description="Helical" evidence="1">
    <location>
        <begin position="115"/>
        <end position="133"/>
    </location>
</feature>
<keyword evidence="1" id="KW-1133">Transmembrane helix</keyword>
<dbReference type="Proteomes" id="UP000244910">
    <property type="component" value="Chromosome"/>
</dbReference>
<reference evidence="3" key="1">
    <citation type="submission" date="2017-04" db="EMBL/GenBank/DDBJ databases">
        <authorList>
            <person name="Song Y."/>
            <person name="Cho B.-K."/>
        </authorList>
    </citation>
    <scope>NUCLEOTIDE SEQUENCE [LARGE SCALE GENOMIC DNA]</scope>
    <source>
        <strain evidence="3">SL1</strain>
    </source>
</reference>
<feature type="transmembrane region" description="Helical" evidence="1">
    <location>
        <begin position="84"/>
        <end position="103"/>
    </location>
</feature>
<organism evidence="2 3">
    <name type="scientific">Clostridium drakei</name>
    <dbReference type="NCBI Taxonomy" id="332101"/>
    <lineage>
        <taxon>Bacteria</taxon>
        <taxon>Bacillati</taxon>
        <taxon>Bacillota</taxon>
        <taxon>Clostridia</taxon>
        <taxon>Eubacteriales</taxon>
        <taxon>Clostridiaceae</taxon>
        <taxon>Clostridium</taxon>
    </lineage>
</organism>
<dbReference type="KEGG" id="cdrk:B9W14_18600"/>
<evidence type="ECO:0000313" key="3">
    <source>
        <dbReference type="Proteomes" id="UP000244910"/>
    </source>
</evidence>
<sequence>MVNKTKAILTIMQIIVLIPAIVLEYLSDKKMGVVRYLVFKRQVYEQGIFNLRLMNIYKNLLIITFFIVIIMIIYKSIKTRSNKFIMSGLITIIINIFCVIFIISKRSVALEAYHFFIIAIFIIIILQYFKLILDSFILNK</sequence>
<dbReference type="OrthoDB" id="1986592at2"/>
<evidence type="ECO:0000256" key="1">
    <source>
        <dbReference type="SAM" id="Phobius"/>
    </source>
</evidence>
<feature type="transmembrane region" description="Helical" evidence="1">
    <location>
        <begin position="7"/>
        <end position="26"/>
    </location>
</feature>
<gene>
    <name evidence="2" type="ORF">B9W14_18600</name>
</gene>
<protein>
    <submittedName>
        <fullName evidence="2">Uncharacterized protein</fullName>
    </submittedName>
</protein>
<dbReference type="RefSeq" id="WP_032078328.1">
    <property type="nucleotide sequence ID" value="NZ_CP020953.1"/>
</dbReference>
<accession>A0A2U8DVD8</accession>
<keyword evidence="1" id="KW-0472">Membrane</keyword>
<name>A0A2U8DVD8_9CLOT</name>
<proteinExistence type="predicted"/>
<evidence type="ECO:0000313" key="2">
    <source>
        <dbReference type="EMBL" id="AWI06421.1"/>
    </source>
</evidence>
<keyword evidence="3" id="KW-1185">Reference proteome</keyword>